<keyword evidence="2" id="KW-1185">Reference proteome</keyword>
<name>A0A1B3AYH3_9CAUD</name>
<proteinExistence type="predicted"/>
<sequence length="59" mass="6534">MSAPTAERVATTDALATLLIMRLDPLGLRISRPEAEMLAHAIEFDFEVEFKNEAFRGVA</sequence>
<evidence type="ECO:0000313" key="1">
    <source>
        <dbReference type="EMBL" id="AOE43808.1"/>
    </source>
</evidence>
<organism evidence="1 2">
    <name type="scientific">Gordonia phage Bantam</name>
    <dbReference type="NCBI Taxonomy" id="1887641"/>
    <lineage>
        <taxon>Viruses</taxon>
        <taxon>Duplodnaviria</taxon>
        <taxon>Heunggongvirae</taxon>
        <taxon>Uroviricota</taxon>
        <taxon>Caudoviricetes</taxon>
        <taxon>Bantamvirus</taxon>
        <taxon>Bantamvirus bantam</taxon>
    </lineage>
</organism>
<dbReference type="EMBL" id="KX557272">
    <property type="protein sequence ID" value="AOE43808.1"/>
    <property type="molecule type" value="Genomic_DNA"/>
</dbReference>
<accession>A0A1B3AYH3</accession>
<dbReference type="GeneID" id="29080383"/>
<gene>
    <name evidence="1" type="primary">119</name>
    <name evidence="1" type="ORF">SEA_BANTAM_119</name>
</gene>
<dbReference type="Proteomes" id="UP000202170">
    <property type="component" value="Segment"/>
</dbReference>
<evidence type="ECO:0000313" key="2">
    <source>
        <dbReference type="Proteomes" id="UP000202170"/>
    </source>
</evidence>
<dbReference type="KEGG" id="vg:29080383"/>
<dbReference type="RefSeq" id="YP_009287587.1">
    <property type="nucleotide sequence ID" value="NC_031074.1"/>
</dbReference>
<reference evidence="2" key="1">
    <citation type="submission" date="2016-07" db="EMBL/GenBank/DDBJ databases">
        <authorList>
            <person name="Florea S."/>
            <person name="Webb J.S."/>
            <person name="Jaromczyk J."/>
            <person name="Schardl C.L."/>
        </authorList>
    </citation>
    <scope>NUCLEOTIDE SEQUENCE [LARGE SCALE GENOMIC DNA]</scope>
</reference>
<protein>
    <submittedName>
        <fullName evidence="1">Uncharacterized protein</fullName>
    </submittedName>
</protein>